<keyword evidence="1 2" id="KW-0732">Signal</keyword>
<dbReference type="Proteomes" id="UP000253951">
    <property type="component" value="Chromosome"/>
</dbReference>
<sequence>MKKKLLTLFALMLFMANAYSQAVAYQAPDIFQCGNELFDLTAQNPIVLGSQSPDDFTVAYFESETNAIANNNIIQYPESYIVSEVIGTVYVRVTNTIDDSYDVSFFAVGVGSSPISYMNDFTVCNVFTLPSLQYGNYYTGQGGTGNMLMPGDMLYESQTVYIYNQDEEIDMCFSETSFQVTVIGLAVPSFLAPLEVCDENMDGYAVFDLALIIENIYMAMPPENIIITIHETEESAMQGINAISNPSLYAYTNVTPYQQSLYVRIESPGGECFEIAEVSIIASPCEESILSGTVLFDSDDNGCDANDLAATGLTVTCTNNGFTYYSGVDGNGNYAFNYVPAGASTVAVAPDAYVSFTSSPSEYNVTTPTVETDLDFCLQAEDVNDVLVWLMPTSGAMPGMQASYTLVYANYGSLPSSGTILLSFDDTKLIYGSSSPSMQQNADELTLTYSNLQPFATNYVMIDFTVMQPPTVNMGDILYFEATIAAQVDDNLSNNIYMLDQIVTNSYDPNDITVREGESITPDQAEGYLHYTVRFQNEGTANAQTVRIETQLDANLDWDTFMPMNSSHNYEIVRDDQGVVEFVFNSIDLPYTDADEAGSQGYIIYKIKPVATIALGDVMEASAGIYFDFNEAVLTNTATTTVEATASSVDFTANEFVLYPNPASDNITLKMQNLNGEAIVTVTNILGKTVLSAIVSSNESNLDISMLNSGMYFVTLQAEGKSITKKVVIK</sequence>
<keyword evidence="6" id="KW-1185">Reference proteome</keyword>
<dbReference type="OrthoDB" id="1110367at2"/>
<dbReference type="AlphaFoldDB" id="A0A345HCV8"/>
<accession>A0A345HCV8</accession>
<dbReference type="KEGG" id="fat:DVK85_09305"/>
<organism evidence="5 6">
    <name type="scientific">Flavobacterium arcticum</name>
    <dbReference type="NCBI Taxonomy" id="1784713"/>
    <lineage>
        <taxon>Bacteria</taxon>
        <taxon>Pseudomonadati</taxon>
        <taxon>Bacteroidota</taxon>
        <taxon>Flavobacteriia</taxon>
        <taxon>Flavobacteriales</taxon>
        <taxon>Flavobacteriaceae</taxon>
        <taxon>Flavobacterium</taxon>
    </lineage>
</organism>
<dbReference type="InterPro" id="IPR055353">
    <property type="entry name" value="DUF7619"/>
</dbReference>
<dbReference type="EMBL" id="CP031188">
    <property type="protein sequence ID" value="AXG74418.1"/>
    <property type="molecule type" value="Genomic_DNA"/>
</dbReference>
<proteinExistence type="predicted"/>
<evidence type="ECO:0000259" key="3">
    <source>
        <dbReference type="Pfam" id="PF18962"/>
    </source>
</evidence>
<name>A0A345HCV8_9FLAO</name>
<dbReference type="Pfam" id="PF18962">
    <property type="entry name" value="Por_Secre_tail"/>
    <property type="match status" value="1"/>
</dbReference>
<evidence type="ECO:0000313" key="6">
    <source>
        <dbReference type="Proteomes" id="UP000253951"/>
    </source>
</evidence>
<dbReference type="InterPro" id="IPR026444">
    <property type="entry name" value="Secre_tail"/>
</dbReference>
<feature type="chain" id="PRO_5016674487" evidence="2">
    <location>
        <begin position="21"/>
        <end position="730"/>
    </location>
</feature>
<feature type="signal peptide" evidence="2">
    <location>
        <begin position="1"/>
        <end position="20"/>
    </location>
</feature>
<feature type="domain" description="DUF7619" evidence="4">
    <location>
        <begin position="508"/>
        <end position="641"/>
    </location>
</feature>
<reference evidence="5 6" key="1">
    <citation type="submission" date="2018-07" db="EMBL/GenBank/DDBJ databases">
        <title>Complete genome sequence of Flavobacterium arcticum type strain SM1502T.</title>
        <authorList>
            <person name="Li Y."/>
            <person name="Li D.-D."/>
        </authorList>
    </citation>
    <scope>NUCLEOTIDE SEQUENCE [LARGE SCALE GENOMIC DNA]</scope>
    <source>
        <strain evidence="5 6">SM1502</strain>
    </source>
</reference>
<protein>
    <submittedName>
        <fullName evidence="5">T9SS C-terminal target domain-containing protein</fullName>
    </submittedName>
</protein>
<gene>
    <name evidence="5" type="ORF">DVK85_09305</name>
</gene>
<dbReference type="RefSeq" id="WP_114678176.1">
    <property type="nucleotide sequence ID" value="NZ_CP031188.1"/>
</dbReference>
<evidence type="ECO:0000256" key="2">
    <source>
        <dbReference type="SAM" id="SignalP"/>
    </source>
</evidence>
<feature type="domain" description="Secretion system C-terminal sorting" evidence="3">
    <location>
        <begin position="658"/>
        <end position="729"/>
    </location>
</feature>
<dbReference type="Pfam" id="PF24595">
    <property type="entry name" value="DUF7619"/>
    <property type="match status" value="1"/>
</dbReference>
<evidence type="ECO:0000256" key="1">
    <source>
        <dbReference type="ARBA" id="ARBA00022729"/>
    </source>
</evidence>
<evidence type="ECO:0000313" key="5">
    <source>
        <dbReference type="EMBL" id="AXG74418.1"/>
    </source>
</evidence>
<dbReference type="NCBIfam" id="TIGR04183">
    <property type="entry name" value="Por_Secre_tail"/>
    <property type="match status" value="1"/>
</dbReference>
<evidence type="ECO:0000259" key="4">
    <source>
        <dbReference type="Pfam" id="PF24595"/>
    </source>
</evidence>